<evidence type="ECO:0000256" key="1">
    <source>
        <dbReference type="ARBA" id="ARBA00023125"/>
    </source>
</evidence>
<dbReference type="PROSITE" id="PS50943">
    <property type="entry name" value="HTH_CROC1"/>
    <property type="match status" value="1"/>
</dbReference>
<accession>A0A1F5E4N6</accession>
<organism evidence="3 4">
    <name type="scientific">Candidatus Berkelbacteria bacterium RIFOXYA2_FULL_43_10</name>
    <dbReference type="NCBI Taxonomy" id="1797472"/>
    <lineage>
        <taxon>Bacteria</taxon>
        <taxon>Candidatus Berkelbacteria</taxon>
    </lineage>
</organism>
<evidence type="ECO:0000313" key="4">
    <source>
        <dbReference type="Proteomes" id="UP000178583"/>
    </source>
</evidence>
<dbReference type="Proteomes" id="UP000178583">
    <property type="component" value="Unassembled WGS sequence"/>
</dbReference>
<dbReference type="Pfam" id="PF13274">
    <property type="entry name" value="SocA_Panacea"/>
    <property type="match status" value="1"/>
</dbReference>
<dbReference type="AlphaFoldDB" id="A0A1F5E4N6"/>
<reference evidence="3 4" key="1">
    <citation type="journal article" date="2016" name="Nat. Commun.">
        <title>Thousands of microbial genomes shed light on interconnected biogeochemical processes in an aquifer system.</title>
        <authorList>
            <person name="Anantharaman K."/>
            <person name="Brown C.T."/>
            <person name="Hug L.A."/>
            <person name="Sharon I."/>
            <person name="Castelle C.J."/>
            <person name="Probst A.J."/>
            <person name="Thomas B.C."/>
            <person name="Singh A."/>
            <person name="Wilkins M.J."/>
            <person name="Karaoz U."/>
            <person name="Brodie E.L."/>
            <person name="Williams K.H."/>
            <person name="Hubbard S.S."/>
            <person name="Banfield J.F."/>
        </authorList>
    </citation>
    <scope>NUCLEOTIDE SEQUENCE [LARGE SCALE GENOMIC DNA]</scope>
</reference>
<dbReference type="SUPFAM" id="SSF47413">
    <property type="entry name" value="lambda repressor-like DNA-binding domains"/>
    <property type="match status" value="1"/>
</dbReference>
<protein>
    <submittedName>
        <fullName evidence="3">Repressor protein</fullName>
    </submittedName>
</protein>
<dbReference type="GO" id="GO:0003677">
    <property type="term" value="F:DNA binding"/>
    <property type="evidence" value="ECO:0007669"/>
    <property type="project" value="UniProtKB-KW"/>
</dbReference>
<dbReference type="InterPro" id="IPR010982">
    <property type="entry name" value="Lambda_DNA-bd_dom_sf"/>
</dbReference>
<dbReference type="CDD" id="cd00093">
    <property type="entry name" value="HTH_XRE"/>
    <property type="match status" value="1"/>
</dbReference>
<dbReference type="InterPro" id="IPR001387">
    <property type="entry name" value="Cro/C1-type_HTH"/>
</dbReference>
<keyword evidence="1" id="KW-0238">DNA-binding</keyword>
<dbReference type="InterPro" id="IPR025272">
    <property type="entry name" value="SocA_Panacea"/>
</dbReference>
<dbReference type="SMART" id="SM00530">
    <property type="entry name" value="HTH_XRE"/>
    <property type="match status" value="1"/>
</dbReference>
<comment type="caution">
    <text evidence="3">The sequence shown here is derived from an EMBL/GenBank/DDBJ whole genome shotgun (WGS) entry which is preliminary data.</text>
</comment>
<dbReference type="PANTHER" id="PTHR46558:SF13">
    <property type="entry name" value="HTH-TYPE TRANSCRIPTIONAL REGULATOR IMMR"/>
    <property type="match status" value="1"/>
</dbReference>
<dbReference type="Pfam" id="PF01381">
    <property type="entry name" value="HTH_3"/>
    <property type="match status" value="1"/>
</dbReference>
<proteinExistence type="predicted"/>
<feature type="domain" description="HTH cro/C1-type" evidence="2">
    <location>
        <begin position="13"/>
        <end position="67"/>
    </location>
</feature>
<gene>
    <name evidence="3" type="ORF">A2215_02875</name>
</gene>
<evidence type="ECO:0000313" key="3">
    <source>
        <dbReference type="EMBL" id="OGD62362.1"/>
    </source>
</evidence>
<evidence type="ECO:0000259" key="2">
    <source>
        <dbReference type="PROSITE" id="PS50943"/>
    </source>
</evidence>
<dbReference type="PANTHER" id="PTHR46558">
    <property type="entry name" value="TRACRIPTIONAL REGULATORY PROTEIN-RELATED-RELATED"/>
    <property type="match status" value="1"/>
</dbReference>
<dbReference type="Gene3D" id="1.10.260.40">
    <property type="entry name" value="lambda repressor-like DNA-binding domains"/>
    <property type="match status" value="1"/>
</dbReference>
<name>A0A1F5E4N6_9BACT</name>
<dbReference type="EMBL" id="MEZY01000050">
    <property type="protein sequence ID" value="OGD62362.1"/>
    <property type="molecule type" value="Genomic_DNA"/>
</dbReference>
<dbReference type="STRING" id="1797472.A2215_02875"/>
<sequence length="259" mass="29672">MSQITKNSIGKKIQNLRERAGKSQEEVAGVLGIPRTSLSQIETGERDLTSLELAQLSTVFGVPTDYVLSDEKISQEIAVEPREKESEERISIPRLKKNKFKEVLLYILEKIAGKPNIGETVLYKLLYFCDFNYYEIFEEQLTGAKYIKNHYGPTPISFKGVVGEMIKNGEISLDKNKYHGYPQTRYIALRRPDLRRINGAEKEIIDDVLCKLSDLSAKQISEYSHDDTPWKIAESGKPIDYEAVFYRSPAYSVREYDEL</sequence>